<organism evidence="2 3">
    <name type="scientific">Thalictrum thalictroides</name>
    <name type="common">Rue-anemone</name>
    <name type="synonym">Anemone thalictroides</name>
    <dbReference type="NCBI Taxonomy" id="46969"/>
    <lineage>
        <taxon>Eukaryota</taxon>
        <taxon>Viridiplantae</taxon>
        <taxon>Streptophyta</taxon>
        <taxon>Embryophyta</taxon>
        <taxon>Tracheophyta</taxon>
        <taxon>Spermatophyta</taxon>
        <taxon>Magnoliopsida</taxon>
        <taxon>Ranunculales</taxon>
        <taxon>Ranunculaceae</taxon>
        <taxon>Thalictroideae</taxon>
        <taxon>Thalictrum</taxon>
    </lineage>
</organism>
<dbReference type="AlphaFoldDB" id="A0A7J6X9X7"/>
<sequence length="71" mass="7809">FPYVSLPYGDMQEAALQPDDAIDMGREGQENEAAQAGEETCYREELTPLEMLLSPSTETSNDGNPIDEKEA</sequence>
<feature type="non-terminal residue" evidence="2">
    <location>
        <position position="1"/>
    </location>
</feature>
<proteinExistence type="predicted"/>
<accession>A0A7J6X9X7</accession>
<reference evidence="2 3" key="1">
    <citation type="submission" date="2020-06" db="EMBL/GenBank/DDBJ databases">
        <title>Transcriptomic and genomic resources for Thalictrum thalictroides and T. hernandezii: Facilitating candidate gene discovery in an emerging model plant lineage.</title>
        <authorList>
            <person name="Arias T."/>
            <person name="Riano-Pachon D.M."/>
            <person name="Di Stilio V.S."/>
        </authorList>
    </citation>
    <scope>NUCLEOTIDE SEQUENCE [LARGE SCALE GENOMIC DNA]</scope>
    <source>
        <strain evidence="3">cv. WT478/WT964</strain>
        <tissue evidence="2">Leaves</tissue>
    </source>
</reference>
<evidence type="ECO:0000313" key="2">
    <source>
        <dbReference type="EMBL" id="KAF5205787.1"/>
    </source>
</evidence>
<gene>
    <name evidence="2" type="ORF">FRX31_004626</name>
</gene>
<feature type="compositionally biased region" description="Polar residues" evidence="1">
    <location>
        <begin position="54"/>
        <end position="63"/>
    </location>
</feature>
<protein>
    <submittedName>
        <fullName evidence="2">Uncharacterized protein</fullName>
    </submittedName>
</protein>
<feature type="region of interest" description="Disordered" evidence="1">
    <location>
        <begin position="50"/>
        <end position="71"/>
    </location>
</feature>
<dbReference type="Proteomes" id="UP000554482">
    <property type="component" value="Unassembled WGS sequence"/>
</dbReference>
<evidence type="ECO:0000256" key="1">
    <source>
        <dbReference type="SAM" id="MobiDB-lite"/>
    </source>
</evidence>
<evidence type="ECO:0000313" key="3">
    <source>
        <dbReference type="Proteomes" id="UP000554482"/>
    </source>
</evidence>
<keyword evidence="3" id="KW-1185">Reference proteome</keyword>
<dbReference type="EMBL" id="JABWDY010003641">
    <property type="protein sequence ID" value="KAF5205787.1"/>
    <property type="molecule type" value="Genomic_DNA"/>
</dbReference>
<name>A0A7J6X9X7_THATH</name>
<comment type="caution">
    <text evidence="2">The sequence shown here is derived from an EMBL/GenBank/DDBJ whole genome shotgun (WGS) entry which is preliminary data.</text>
</comment>